<evidence type="ECO:0000313" key="8">
    <source>
        <dbReference type="EMBL" id="RJK98141.1"/>
    </source>
</evidence>
<evidence type="ECO:0000256" key="2">
    <source>
        <dbReference type="ARBA" id="ARBA00023012"/>
    </source>
</evidence>
<dbReference type="PANTHER" id="PTHR48111">
    <property type="entry name" value="REGULATOR OF RPOS"/>
    <property type="match status" value="1"/>
</dbReference>
<dbReference type="InterPro" id="IPR011006">
    <property type="entry name" value="CheY-like_superfamily"/>
</dbReference>
<dbReference type="RefSeq" id="WP_119949067.1">
    <property type="nucleotide sequence ID" value="NZ_QZEZ01000001.1"/>
</dbReference>
<dbReference type="OrthoDB" id="3197131at2"/>
<keyword evidence="4" id="KW-0238">DNA-binding</keyword>
<dbReference type="GO" id="GO:0005829">
    <property type="term" value="C:cytosol"/>
    <property type="evidence" value="ECO:0007669"/>
    <property type="project" value="TreeGrafter"/>
</dbReference>
<keyword evidence="5" id="KW-0804">Transcription</keyword>
<dbReference type="SUPFAM" id="SSF52172">
    <property type="entry name" value="CheY-like"/>
    <property type="match status" value="1"/>
</dbReference>
<dbReference type="PANTHER" id="PTHR48111:SF4">
    <property type="entry name" value="DNA-BINDING DUAL TRANSCRIPTIONAL REGULATOR OMPR"/>
    <property type="match status" value="1"/>
</dbReference>
<dbReference type="GO" id="GO:0006355">
    <property type="term" value="P:regulation of DNA-templated transcription"/>
    <property type="evidence" value="ECO:0007669"/>
    <property type="project" value="TreeGrafter"/>
</dbReference>
<dbReference type="GO" id="GO:0000976">
    <property type="term" value="F:transcription cis-regulatory region binding"/>
    <property type="evidence" value="ECO:0007669"/>
    <property type="project" value="TreeGrafter"/>
</dbReference>
<feature type="domain" description="Response regulatory" evidence="7">
    <location>
        <begin position="3"/>
        <end position="119"/>
    </location>
</feature>
<protein>
    <submittedName>
        <fullName evidence="8">Response regulator</fullName>
    </submittedName>
</protein>
<dbReference type="Pfam" id="PF00072">
    <property type="entry name" value="Response_reg"/>
    <property type="match status" value="1"/>
</dbReference>
<evidence type="ECO:0000256" key="3">
    <source>
        <dbReference type="ARBA" id="ARBA00023015"/>
    </source>
</evidence>
<dbReference type="PROSITE" id="PS50110">
    <property type="entry name" value="RESPONSE_REGULATORY"/>
    <property type="match status" value="1"/>
</dbReference>
<organism evidence="8 9">
    <name type="scientific">Vallicoccus soli</name>
    <dbReference type="NCBI Taxonomy" id="2339232"/>
    <lineage>
        <taxon>Bacteria</taxon>
        <taxon>Bacillati</taxon>
        <taxon>Actinomycetota</taxon>
        <taxon>Actinomycetes</taxon>
        <taxon>Motilibacterales</taxon>
        <taxon>Vallicoccaceae</taxon>
        <taxon>Vallicoccus</taxon>
    </lineage>
</organism>
<dbReference type="AlphaFoldDB" id="A0A3A3ZMZ8"/>
<keyword evidence="1 6" id="KW-0597">Phosphoprotein</keyword>
<keyword evidence="9" id="KW-1185">Reference proteome</keyword>
<gene>
    <name evidence="8" type="ORF">D5H78_04265</name>
</gene>
<dbReference type="GO" id="GO:0032993">
    <property type="term" value="C:protein-DNA complex"/>
    <property type="evidence" value="ECO:0007669"/>
    <property type="project" value="TreeGrafter"/>
</dbReference>
<dbReference type="Proteomes" id="UP000265614">
    <property type="component" value="Unassembled WGS sequence"/>
</dbReference>
<evidence type="ECO:0000259" key="7">
    <source>
        <dbReference type="PROSITE" id="PS50110"/>
    </source>
</evidence>
<dbReference type="EMBL" id="QZEZ01000001">
    <property type="protein sequence ID" value="RJK98141.1"/>
    <property type="molecule type" value="Genomic_DNA"/>
</dbReference>
<proteinExistence type="predicted"/>
<evidence type="ECO:0000313" key="9">
    <source>
        <dbReference type="Proteomes" id="UP000265614"/>
    </source>
</evidence>
<evidence type="ECO:0000256" key="1">
    <source>
        <dbReference type="ARBA" id="ARBA00022553"/>
    </source>
</evidence>
<evidence type="ECO:0000256" key="5">
    <source>
        <dbReference type="ARBA" id="ARBA00023163"/>
    </source>
</evidence>
<sequence>MTTVLVADDDADIRELVGFKLTQAGYHVVAVEDGVAALAAAREQAPDLVVLDHMMPGLTGLEVCAALRAEDATADLPIIMLTAKAQEADVAHGFATGVDDYVVKPFSPRELVGRVQSVLSRVRP</sequence>
<dbReference type="GO" id="GO:0000156">
    <property type="term" value="F:phosphorelay response regulator activity"/>
    <property type="evidence" value="ECO:0007669"/>
    <property type="project" value="TreeGrafter"/>
</dbReference>
<dbReference type="InterPro" id="IPR001789">
    <property type="entry name" value="Sig_transdc_resp-reg_receiver"/>
</dbReference>
<dbReference type="Gene3D" id="3.40.50.2300">
    <property type="match status" value="1"/>
</dbReference>
<reference evidence="8 9" key="1">
    <citation type="submission" date="2018-09" db="EMBL/GenBank/DDBJ databases">
        <title>YIM 75000 draft genome.</title>
        <authorList>
            <person name="Tang S."/>
            <person name="Feng Y."/>
        </authorList>
    </citation>
    <scope>NUCLEOTIDE SEQUENCE [LARGE SCALE GENOMIC DNA]</scope>
    <source>
        <strain evidence="8 9">YIM 75000</strain>
    </source>
</reference>
<dbReference type="SMART" id="SM00448">
    <property type="entry name" value="REC"/>
    <property type="match status" value="1"/>
</dbReference>
<evidence type="ECO:0000256" key="4">
    <source>
        <dbReference type="ARBA" id="ARBA00023125"/>
    </source>
</evidence>
<keyword evidence="2" id="KW-0902">Two-component regulatory system</keyword>
<feature type="modified residue" description="4-aspartylphosphate" evidence="6">
    <location>
        <position position="52"/>
    </location>
</feature>
<comment type="caution">
    <text evidence="8">The sequence shown here is derived from an EMBL/GenBank/DDBJ whole genome shotgun (WGS) entry which is preliminary data.</text>
</comment>
<keyword evidence="3" id="KW-0805">Transcription regulation</keyword>
<name>A0A3A3ZMZ8_9ACTN</name>
<dbReference type="InterPro" id="IPR039420">
    <property type="entry name" value="WalR-like"/>
</dbReference>
<accession>A0A3A3ZMZ8</accession>
<evidence type="ECO:0000256" key="6">
    <source>
        <dbReference type="PROSITE-ProRule" id="PRU00169"/>
    </source>
</evidence>
<dbReference type="FunFam" id="3.40.50.2300:FF:000001">
    <property type="entry name" value="DNA-binding response regulator PhoB"/>
    <property type="match status" value="1"/>
</dbReference>